<dbReference type="AlphaFoldDB" id="A0A0A9BEH1"/>
<dbReference type="EMBL" id="GBRH01240208">
    <property type="protein sequence ID" value="JAD57687.1"/>
    <property type="molecule type" value="Transcribed_RNA"/>
</dbReference>
<sequence>MTGHIPPVTRASRTDPPQTHAAPVFAPFFLQHNDQIHPQQVLWKLPLIGARACTTYARPGDLPDSPAPLEECIIVSIREPEE</sequence>
<reference evidence="2" key="2">
    <citation type="journal article" date="2015" name="Data Brief">
        <title>Shoot transcriptome of the giant reed, Arundo donax.</title>
        <authorList>
            <person name="Barrero R.A."/>
            <person name="Guerrero F.D."/>
            <person name="Moolhuijzen P."/>
            <person name="Goolsby J.A."/>
            <person name="Tidwell J."/>
            <person name="Bellgard S.E."/>
            <person name="Bellgard M.I."/>
        </authorList>
    </citation>
    <scope>NUCLEOTIDE SEQUENCE</scope>
    <source>
        <tissue evidence="2">Shoot tissue taken approximately 20 cm above the soil surface</tissue>
    </source>
</reference>
<evidence type="ECO:0000313" key="2">
    <source>
        <dbReference type="EMBL" id="JAD57687.1"/>
    </source>
</evidence>
<protein>
    <submittedName>
        <fullName evidence="2">Uncharacterized protein</fullName>
    </submittedName>
</protein>
<organism evidence="2">
    <name type="scientific">Arundo donax</name>
    <name type="common">Giant reed</name>
    <name type="synonym">Donax arundinaceus</name>
    <dbReference type="NCBI Taxonomy" id="35708"/>
    <lineage>
        <taxon>Eukaryota</taxon>
        <taxon>Viridiplantae</taxon>
        <taxon>Streptophyta</taxon>
        <taxon>Embryophyta</taxon>
        <taxon>Tracheophyta</taxon>
        <taxon>Spermatophyta</taxon>
        <taxon>Magnoliopsida</taxon>
        <taxon>Liliopsida</taxon>
        <taxon>Poales</taxon>
        <taxon>Poaceae</taxon>
        <taxon>PACMAD clade</taxon>
        <taxon>Arundinoideae</taxon>
        <taxon>Arundineae</taxon>
        <taxon>Arundo</taxon>
    </lineage>
</organism>
<feature type="region of interest" description="Disordered" evidence="1">
    <location>
        <begin position="1"/>
        <end position="21"/>
    </location>
</feature>
<reference evidence="2" key="1">
    <citation type="submission" date="2014-09" db="EMBL/GenBank/DDBJ databases">
        <authorList>
            <person name="Magalhaes I.L.F."/>
            <person name="Oliveira U."/>
            <person name="Santos F.R."/>
            <person name="Vidigal T.H.D.A."/>
            <person name="Brescovit A.D."/>
            <person name="Santos A.J."/>
        </authorList>
    </citation>
    <scope>NUCLEOTIDE SEQUENCE</scope>
    <source>
        <tissue evidence="2">Shoot tissue taken approximately 20 cm above the soil surface</tissue>
    </source>
</reference>
<accession>A0A0A9BEH1</accession>
<proteinExistence type="predicted"/>
<name>A0A0A9BEH1_ARUDO</name>
<evidence type="ECO:0000256" key="1">
    <source>
        <dbReference type="SAM" id="MobiDB-lite"/>
    </source>
</evidence>